<proteinExistence type="predicted"/>
<organism evidence="2 3">
    <name type="scientific">Conyzicola nivalis</name>
    <dbReference type="NCBI Taxonomy" id="1477021"/>
    <lineage>
        <taxon>Bacteria</taxon>
        <taxon>Bacillati</taxon>
        <taxon>Actinomycetota</taxon>
        <taxon>Actinomycetes</taxon>
        <taxon>Micrococcales</taxon>
        <taxon>Microbacteriaceae</taxon>
        <taxon>Conyzicola</taxon>
    </lineage>
</organism>
<dbReference type="PRINTS" id="PR00598">
    <property type="entry name" value="HTHMARR"/>
</dbReference>
<feature type="domain" description="HTH marR-type" evidence="1">
    <location>
        <begin position="20"/>
        <end position="149"/>
    </location>
</feature>
<dbReference type="Pfam" id="PF12802">
    <property type="entry name" value="MarR_2"/>
    <property type="match status" value="1"/>
</dbReference>
<sequence length="166" mass="18141">MQRDPDSAAPGRGSFDVHPATTLLRDILNLTGDFERHLGRELTVNPTDLEAMEELIRDGALSPTELARRLHMSTAAVTTVVDRLTAVGHVTRERNPDDRRGILVVPRPDSVRKAMGTLMPMILGMDAVIGEFDDAERETITAYLERVADVYRAQLPAVEGAEAPAG</sequence>
<dbReference type="InterPro" id="IPR036388">
    <property type="entry name" value="WH-like_DNA-bd_sf"/>
</dbReference>
<dbReference type="SUPFAM" id="SSF46785">
    <property type="entry name" value="Winged helix' DNA-binding domain"/>
    <property type="match status" value="1"/>
</dbReference>
<dbReference type="Proteomes" id="UP000606922">
    <property type="component" value="Unassembled WGS sequence"/>
</dbReference>
<dbReference type="InterPro" id="IPR039422">
    <property type="entry name" value="MarR/SlyA-like"/>
</dbReference>
<dbReference type="RefSeq" id="WP_188509968.1">
    <property type="nucleotide sequence ID" value="NZ_BMGB01000001.1"/>
</dbReference>
<evidence type="ECO:0000313" key="3">
    <source>
        <dbReference type="Proteomes" id="UP000606922"/>
    </source>
</evidence>
<dbReference type="AlphaFoldDB" id="A0A916SJN6"/>
<name>A0A916SJN6_9MICO</name>
<dbReference type="PROSITE" id="PS50995">
    <property type="entry name" value="HTH_MARR_2"/>
    <property type="match status" value="1"/>
</dbReference>
<dbReference type="InterPro" id="IPR000835">
    <property type="entry name" value="HTH_MarR-typ"/>
</dbReference>
<dbReference type="EMBL" id="BMGB01000001">
    <property type="protein sequence ID" value="GGB00975.1"/>
    <property type="molecule type" value="Genomic_DNA"/>
</dbReference>
<comment type="caution">
    <text evidence="2">The sequence shown here is derived from an EMBL/GenBank/DDBJ whole genome shotgun (WGS) entry which is preliminary data.</text>
</comment>
<reference evidence="2" key="1">
    <citation type="journal article" date="2014" name="Int. J. Syst. Evol. Microbiol.">
        <title>Complete genome sequence of Corynebacterium casei LMG S-19264T (=DSM 44701T), isolated from a smear-ripened cheese.</title>
        <authorList>
            <consortium name="US DOE Joint Genome Institute (JGI-PGF)"/>
            <person name="Walter F."/>
            <person name="Albersmeier A."/>
            <person name="Kalinowski J."/>
            <person name="Ruckert C."/>
        </authorList>
    </citation>
    <scope>NUCLEOTIDE SEQUENCE</scope>
    <source>
        <strain evidence="2">CGMCC 1.12813</strain>
    </source>
</reference>
<dbReference type="GO" id="GO:0003700">
    <property type="term" value="F:DNA-binding transcription factor activity"/>
    <property type="evidence" value="ECO:0007669"/>
    <property type="project" value="InterPro"/>
</dbReference>
<evidence type="ECO:0000313" key="2">
    <source>
        <dbReference type="EMBL" id="GGB00975.1"/>
    </source>
</evidence>
<dbReference type="PANTHER" id="PTHR33164:SF106">
    <property type="entry name" value="TRANSCRIPTIONAL REGULATORY PROTEIN"/>
    <property type="match status" value="1"/>
</dbReference>
<dbReference type="SMART" id="SM00347">
    <property type="entry name" value="HTH_MARR"/>
    <property type="match status" value="1"/>
</dbReference>
<reference evidence="2" key="2">
    <citation type="submission" date="2020-09" db="EMBL/GenBank/DDBJ databases">
        <authorList>
            <person name="Sun Q."/>
            <person name="Zhou Y."/>
        </authorList>
    </citation>
    <scope>NUCLEOTIDE SEQUENCE</scope>
    <source>
        <strain evidence="2">CGMCC 1.12813</strain>
    </source>
</reference>
<accession>A0A916SJN6</accession>
<evidence type="ECO:0000259" key="1">
    <source>
        <dbReference type="PROSITE" id="PS50995"/>
    </source>
</evidence>
<dbReference type="Gene3D" id="1.10.10.10">
    <property type="entry name" value="Winged helix-like DNA-binding domain superfamily/Winged helix DNA-binding domain"/>
    <property type="match status" value="1"/>
</dbReference>
<gene>
    <name evidence="2" type="ORF">GCM10010979_14390</name>
</gene>
<dbReference type="PANTHER" id="PTHR33164">
    <property type="entry name" value="TRANSCRIPTIONAL REGULATOR, MARR FAMILY"/>
    <property type="match status" value="1"/>
</dbReference>
<keyword evidence="3" id="KW-1185">Reference proteome</keyword>
<protein>
    <submittedName>
        <fullName evidence="2">MarR family transcriptional regulator</fullName>
    </submittedName>
</protein>
<dbReference type="InterPro" id="IPR036390">
    <property type="entry name" value="WH_DNA-bd_sf"/>
</dbReference>
<dbReference type="GO" id="GO:0006950">
    <property type="term" value="P:response to stress"/>
    <property type="evidence" value="ECO:0007669"/>
    <property type="project" value="TreeGrafter"/>
</dbReference>